<evidence type="ECO:0000256" key="3">
    <source>
        <dbReference type="ARBA" id="ARBA00022516"/>
    </source>
</evidence>
<dbReference type="InterPro" id="IPR001882">
    <property type="entry name" value="Biotin_BS"/>
</dbReference>
<dbReference type="PRINTS" id="PR01071">
    <property type="entry name" value="ACOABIOTINCC"/>
</dbReference>
<comment type="pathway">
    <text evidence="1 8">Lipid metabolism; fatty acid biosynthesis.</text>
</comment>
<protein>
    <recommendedName>
        <fullName evidence="2 8">Biotin carboxyl carrier protein of acetyl-CoA carboxylase</fullName>
    </recommendedName>
</protein>
<evidence type="ECO:0000256" key="8">
    <source>
        <dbReference type="RuleBase" id="RU364072"/>
    </source>
</evidence>
<feature type="compositionally biased region" description="Low complexity" evidence="9">
    <location>
        <begin position="1"/>
        <end position="16"/>
    </location>
</feature>
<dbReference type="InterPro" id="IPR001249">
    <property type="entry name" value="AcCoA_biotinCC"/>
</dbReference>
<dbReference type="AlphaFoldDB" id="A0A9W5XHS4"/>
<feature type="compositionally biased region" description="Pro residues" evidence="9">
    <location>
        <begin position="131"/>
        <end position="144"/>
    </location>
</feature>
<gene>
    <name evidence="11" type="ORF">Vse01_06080</name>
</gene>
<keyword evidence="6 8" id="KW-0275">Fatty acid biosynthesis</keyword>
<comment type="function">
    <text evidence="8">This protein is a component of the acetyl coenzyme A carboxylase complex; first, biotin carboxylase catalyzes the carboxylation of the carrier protein and then the transcarboxylase transfers the carboxyl group to form malonyl-CoA.</text>
</comment>
<dbReference type="Gene3D" id="2.40.50.100">
    <property type="match status" value="1"/>
</dbReference>
<evidence type="ECO:0000256" key="4">
    <source>
        <dbReference type="ARBA" id="ARBA00022832"/>
    </source>
</evidence>
<dbReference type="InterPro" id="IPR050709">
    <property type="entry name" value="Biotin_Carboxyl_Carrier/Decarb"/>
</dbReference>
<evidence type="ECO:0000256" key="5">
    <source>
        <dbReference type="ARBA" id="ARBA00023098"/>
    </source>
</evidence>
<dbReference type="Proteomes" id="UP000607311">
    <property type="component" value="Unassembled WGS sequence"/>
</dbReference>
<dbReference type="CDD" id="cd06850">
    <property type="entry name" value="biotinyl_domain"/>
    <property type="match status" value="1"/>
</dbReference>
<feature type="domain" description="Lipoyl-binding" evidence="10">
    <location>
        <begin position="149"/>
        <end position="225"/>
    </location>
</feature>
<dbReference type="Pfam" id="PF00364">
    <property type="entry name" value="Biotin_lipoyl"/>
    <property type="match status" value="1"/>
</dbReference>
<evidence type="ECO:0000256" key="1">
    <source>
        <dbReference type="ARBA" id="ARBA00005194"/>
    </source>
</evidence>
<dbReference type="EMBL" id="BOPD01000006">
    <property type="protein sequence ID" value="GIJ31460.1"/>
    <property type="molecule type" value="Genomic_DNA"/>
</dbReference>
<dbReference type="GO" id="GO:0006633">
    <property type="term" value="P:fatty acid biosynthetic process"/>
    <property type="evidence" value="ECO:0007669"/>
    <property type="project" value="UniProtKB-KW"/>
</dbReference>
<evidence type="ECO:0000256" key="6">
    <source>
        <dbReference type="ARBA" id="ARBA00023160"/>
    </source>
</evidence>
<evidence type="ECO:0000259" key="10">
    <source>
        <dbReference type="PROSITE" id="PS50968"/>
    </source>
</evidence>
<keyword evidence="3 8" id="KW-0444">Lipid biosynthesis</keyword>
<accession>A0A9W5XHS4</accession>
<evidence type="ECO:0000256" key="7">
    <source>
        <dbReference type="ARBA" id="ARBA00023267"/>
    </source>
</evidence>
<keyword evidence="12" id="KW-1185">Reference proteome</keyword>
<name>A0A9W5XHS4_9ACTN</name>
<dbReference type="PROSITE" id="PS00188">
    <property type="entry name" value="BIOTIN"/>
    <property type="match status" value="1"/>
</dbReference>
<sequence length="227" mass="22993">MSAVPTAAGAPADAAVSPPPSAAPPPGADAAEAGRTGTPRARTAPPTPTGDRTGHLTGGVADPEPARPSTADAALADLRRHAQQFLAELTDPVRRLRLRLGDAELEVEWDRPVGPGVPSGPTGSGVAASAPRPPAEPPAAPPAASPANRTSVRSPMVGTFYRSPQPGAAPFVAVGDQVRPGQVVGIVEAMKLMNEIVADRPGRVVEILAVDGQPVEYDQPLVALDPA</sequence>
<dbReference type="GO" id="GO:0003989">
    <property type="term" value="F:acetyl-CoA carboxylase activity"/>
    <property type="evidence" value="ECO:0007669"/>
    <property type="project" value="InterPro"/>
</dbReference>
<evidence type="ECO:0000256" key="9">
    <source>
        <dbReference type="SAM" id="MobiDB-lite"/>
    </source>
</evidence>
<proteinExistence type="predicted"/>
<feature type="region of interest" description="Disordered" evidence="9">
    <location>
        <begin position="108"/>
        <end position="151"/>
    </location>
</feature>
<keyword evidence="4 8" id="KW-0276">Fatty acid metabolism</keyword>
<dbReference type="InterPro" id="IPR011053">
    <property type="entry name" value="Single_hybrid_motif"/>
</dbReference>
<evidence type="ECO:0000256" key="2">
    <source>
        <dbReference type="ARBA" id="ARBA00017562"/>
    </source>
</evidence>
<evidence type="ECO:0000313" key="12">
    <source>
        <dbReference type="Proteomes" id="UP000607311"/>
    </source>
</evidence>
<feature type="compositionally biased region" description="Low complexity" evidence="9">
    <location>
        <begin position="112"/>
        <end position="130"/>
    </location>
</feature>
<dbReference type="PANTHER" id="PTHR45266:SF3">
    <property type="entry name" value="OXALOACETATE DECARBOXYLASE ALPHA CHAIN"/>
    <property type="match status" value="1"/>
</dbReference>
<feature type="compositionally biased region" description="Low complexity" evidence="9">
    <location>
        <begin position="28"/>
        <end position="44"/>
    </location>
</feature>
<dbReference type="GO" id="GO:0009317">
    <property type="term" value="C:acetyl-CoA carboxylase complex"/>
    <property type="evidence" value="ECO:0007669"/>
    <property type="project" value="InterPro"/>
</dbReference>
<dbReference type="SUPFAM" id="SSF51230">
    <property type="entry name" value="Single hybrid motif"/>
    <property type="match status" value="1"/>
</dbReference>
<dbReference type="RefSeq" id="WP_198413144.1">
    <property type="nucleotide sequence ID" value="NZ_BOPD01000006.1"/>
</dbReference>
<reference evidence="11" key="1">
    <citation type="submission" date="2021-01" db="EMBL/GenBank/DDBJ databases">
        <title>Whole genome shotgun sequence of Verrucosispora sediminis NBRC 107745.</title>
        <authorList>
            <person name="Komaki H."/>
            <person name="Tamura T."/>
        </authorList>
    </citation>
    <scope>NUCLEOTIDE SEQUENCE</scope>
    <source>
        <strain evidence="11">NBRC 107745</strain>
    </source>
</reference>
<dbReference type="PROSITE" id="PS50968">
    <property type="entry name" value="BIOTINYL_LIPOYL"/>
    <property type="match status" value="1"/>
</dbReference>
<keyword evidence="7 8" id="KW-0092">Biotin</keyword>
<evidence type="ECO:0000313" key="11">
    <source>
        <dbReference type="EMBL" id="GIJ31460.1"/>
    </source>
</evidence>
<feature type="region of interest" description="Disordered" evidence="9">
    <location>
        <begin position="1"/>
        <end position="75"/>
    </location>
</feature>
<dbReference type="InterPro" id="IPR000089">
    <property type="entry name" value="Biotin_lipoyl"/>
</dbReference>
<dbReference type="NCBIfam" id="TIGR00531">
    <property type="entry name" value="BCCP"/>
    <property type="match status" value="1"/>
</dbReference>
<comment type="caution">
    <text evidence="11">The sequence shown here is derived from an EMBL/GenBank/DDBJ whole genome shotgun (WGS) entry which is preliminary data.</text>
</comment>
<organism evidence="11 12">
    <name type="scientific">Micromonospora sediminimaris</name>
    <dbReference type="NCBI Taxonomy" id="547162"/>
    <lineage>
        <taxon>Bacteria</taxon>
        <taxon>Bacillati</taxon>
        <taxon>Actinomycetota</taxon>
        <taxon>Actinomycetes</taxon>
        <taxon>Micromonosporales</taxon>
        <taxon>Micromonosporaceae</taxon>
        <taxon>Micromonospora</taxon>
    </lineage>
</organism>
<keyword evidence="5 8" id="KW-0443">Lipid metabolism</keyword>
<feature type="compositionally biased region" description="Pro residues" evidence="9">
    <location>
        <begin position="17"/>
        <end position="27"/>
    </location>
</feature>
<dbReference type="PANTHER" id="PTHR45266">
    <property type="entry name" value="OXALOACETATE DECARBOXYLASE ALPHA CHAIN"/>
    <property type="match status" value="1"/>
</dbReference>